<evidence type="ECO:0000256" key="2">
    <source>
        <dbReference type="ARBA" id="ARBA00022840"/>
    </source>
</evidence>
<evidence type="ECO:0000256" key="6">
    <source>
        <dbReference type="PROSITE-ProRule" id="PRU00169"/>
    </source>
</evidence>
<feature type="domain" description="Response regulatory" evidence="8">
    <location>
        <begin position="11"/>
        <end position="131"/>
    </location>
</feature>
<feature type="domain" description="Sigma-54 factor interaction" evidence="7">
    <location>
        <begin position="151"/>
        <end position="380"/>
    </location>
</feature>
<gene>
    <name evidence="9" type="ORF">SFMTTN_1253</name>
</gene>
<dbReference type="InterPro" id="IPR058031">
    <property type="entry name" value="AAA_lid_NorR"/>
</dbReference>
<keyword evidence="6" id="KW-0597">Phosphoprotein</keyword>
<evidence type="ECO:0000256" key="5">
    <source>
        <dbReference type="ARBA" id="ARBA00023163"/>
    </source>
</evidence>
<dbReference type="GO" id="GO:0000160">
    <property type="term" value="P:phosphorelay signal transduction system"/>
    <property type="evidence" value="ECO:0007669"/>
    <property type="project" value="InterPro"/>
</dbReference>
<dbReference type="InterPro" id="IPR001789">
    <property type="entry name" value="Sig_transdc_resp-reg_receiver"/>
</dbReference>
<evidence type="ECO:0000313" key="9">
    <source>
        <dbReference type="EMBL" id="GBL45446.1"/>
    </source>
</evidence>
<dbReference type="PROSITE" id="PS50045">
    <property type="entry name" value="SIGMA54_INTERACT_4"/>
    <property type="match status" value="1"/>
</dbReference>
<dbReference type="PANTHER" id="PTHR32071">
    <property type="entry name" value="TRANSCRIPTIONAL REGULATORY PROTEIN"/>
    <property type="match status" value="1"/>
</dbReference>
<dbReference type="Gene3D" id="3.40.50.300">
    <property type="entry name" value="P-loop containing nucleotide triphosphate hydrolases"/>
    <property type="match status" value="1"/>
</dbReference>
<dbReference type="GO" id="GO:0005524">
    <property type="term" value="F:ATP binding"/>
    <property type="evidence" value="ECO:0007669"/>
    <property type="project" value="UniProtKB-KW"/>
</dbReference>
<evidence type="ECO:0000256" key="4">
    <source>
        <dbReference type="ARBA" id="ARBA00023125"/>
    </source>
</evidence>
<dbReference type="SUPFAM" id="SSF52540">
    <property type="entry name" value="P-loop containing nucleoside triphosphate hydrolases"/>
    <property type="match status" value="1"/>
</dbReference>
<keyword evidence="2" id="KW-0067">ATP-binding</keyword>
<dbReference type="Pfam" id="PF00072">
    <property type="entry name" value="Response_reg"/>
    <property type="match status" value="1"/>
</dbReference>
<dbReference type="PROSITE" id="PS50110">
    <property type="entry name" value="RESPONSE_REGULATORY"/>
    <property type="match status" value="1"/>
</dbReference>
<sequence>MNLQNKGTKPSLLIVDDDPLITDTLNFVLSKDFEVFVADSRNQVKSLLTQLDAPPQLALVDLGLPPLPHKPDEGFQLISDLLGYSPGIKILVLSGQNDETNARHARALGAIDFVGKPCEPEQIKSLLFNALLIQDAERTAETEAPAAENLIVGTSFNLDRLRQQITQYANAPFPVLIEGESGSGKELVAASLHKLSSRSAKPYLALNCAAISPTLVEPTLFGYCKGAFTGATSNRSGYFEDACDGTLFLDEIGELPMELQAKLLRVLENGEFQRVGETQSRFSNARVVTATNRDLRQEIKAGRFRADLYHRLSVFGIAVPPLRELGEDKVRLLEHFREFYAREARVKPFTLDSHARQMWEEYHFPGNVRELRNIVIRLTTKCAGQNVTAAQLETELDTDTAFPTEIPLPNDGKALYDTARKHLQTLANFSLDQTMKQWEKSYVEAALNLTHGNLSQAAKILGINRTTLYSRMQTYTNEV</sequence>
<name>A0A401JD04_9PROT</name>
<dbReference type="RefSeq" id="WP_223247706.1">
    <property type="nucleotide sequence ID" value="NZ_BGOW01000010.1"/>
</dbReference>
<dbReference type="CDD" id="cd00156">
    <property type="entry name" value="REC"/>
    <property type="match status" value="1"/>
</dbReference>
<dbReference type="Pfam" id="PF00158">
    <property type="entry name" value="Sigma54_activat"/>
    <property type="match status" value="1"/>
</dbReference>
<dbReference type="PROSITE" id="PS00675">
    <property type="entry name" value="SIGMA54_INTERACT_1"/>
    <property type="match status" value="1"/>
</dbReference>
<dbReference type="AlphaFoldDB" id="A0A401JD04"/>
<keyword evidence="5" id="KW-0804">Transcription</keyword>
<evidence type="ECO:0000256" key="3">
    <source>
        <dbReference type="ARBA" id="ARBA00023015"/>
    </source>
</evidence>
<dbReference type="InterPro" id="IPR025662">
    <property type="entry name" value="Sigma_54_int_dom_ATP-bd_1"/>
</dbReference>
<dbReference type="SUPFAM" id="SSF46689">
    <property type="entry name" value="Homeodomain-like"/>
    <property type="match status" value="1"/>
</dbReference>
<dbReference type="Gene3D" id="1.10.10.60">
    <property type="entry name" value="Homeodomain-like"/>
    <property type="match status" value="1"/>
</dbReference>
<comment type="caution">
    <text evidence="9">The sequence shown here is derived from an EMBL/GenBank/DDBJ whole genome shotgun (WGS) entry which is preliminary data.</text>
</comment>
<dbReference type="InterPro" id="IPR011006">
    <property type="entry name" value="CheY-like_superfamily"/>
</dbReference>
<dbReference type="SMART" id="SM00448">
    <property type="entry name" value="REC"/>
    <property type="match status" value="1"/>
</dbReference>
<dbReference type="Proteomes" id="UP000286806">
    <property type="component" value="Unassembled WGS sequence"/>
</dbReference>
<dbReference type="PROSITE" id="PS00688">
    <property type="entry name" value="SIGMA54_INTERACT_3"/>
    <property type="match status" value="1"/>
</dbReference>
<keyword evidence="10" id="KW-1185">Reference proteome</keyword>
<reference evidence="9 10" key="1">
    <citation type="journal article" date="2019" name="Front. Microbiol.">
        <title>Genomes of Neutrophilic Sulfur-Oxidizing Chemolithoautotrophs Representing 9 Proteobacterial Species From 8 Genera.</title>
        <authorList>
            <person name="Watanabe T."/>
            <person name="Kojima H."/>
            <person name="Umezawa K."/>
            <person name="Hori C."/>
            <person name="Takasuka T.E."/>
            <person name="Kato Y."/>
            <person name="Fukui M."/>
        </authorList>
    </citation>
    <scope>NUCLEOTIDE SEQUENCE [LARGE SCALE GENOMIC DNA]</scope>
    <source>
        <strain evidence="9 10">TTN</strain>
    </source>
</reference>
<evidence type="ECO:0000313" key="10">
    <source>
        <dbReference type="Proteomes" id="UP000286806"/>
    </source>
</evidence>
<organism evidence="9 10">
    <name type="scientific">Sulfuriferula multivorans</name>
    <dbReference type="NCBI Taxonomy" id="1559896"/>
    <lineage>
        <taxon>Bacteria</taxon>
        <taxon>Pseudomonadati</taxon>
        <taxon>Pseudomonadota</taxon>
        <taxon>Betaproteobacteria</taxon>
        <taxon>Nitrosomonadales</taxon>
        <taxon>Sulfuricellaceae</taxon>
        <taxon>Sulfuriferula</taxon>
    </lineage>
</organism>
<dbReference type="InterPro" id="IPR025944">
    <property type="entry name" value="Sigma_54_int_dom_CS"/>
</dbReference>
<protein>
    <submittedName>
        <fullName evidence="9">Nitrogen regulation protein</fullName>
    </submittedName>
</protein>
<keyword evidence="3" id="KW-0805">Transcription regulation</keyword>
<dbReference type="PANTHER" id="PTHR32071:SF117">
    <property type="entry name" value="PTS-DEPENDENT DIHYDROXYACETONE KINASE OPERON REGULATORY PROTEIN-RELATED"/>
    <property type="match status" value="1"/>
</dbReference>
<dbReference type="PRINTS" id="PR01590">
    <property type="entry name" value="HTHFIS"/>
</dbReference>
<dbReference type="FunFam" id="3.40.50.300:FF:000006">
    <property type="entry name" value="DNA-binding transcriptional regulator NtrC"/>
    <property type="match status" value="1"/>
</dbReference>
<keyword evidence="1" id="KW-0547">Nucleotide-binding</keyword>
<dbReference type="Pfam" id="PF02954">
    <property type="entry name" value="HTH_8"/>
    <property type="match status" value="1"/>
</dbReference>
<dbReference type="SUPFAM" id="SSF52172">
    <property type="entry name" value="CheY-like"/>
    <property type="match status" value="1"/>
</dbReference>
<dbReference type="Gene3D" id="1.10.8.60">
    <property type="match status" value="1"/>
</dbReference>
<dbReference type="InterPro" id="IPR027417">
    <property type="entry name" value="P-loop_NTPase"/>
</dbReference>
<feature type="modified residue" description="4-aspartylphosphate" evidence="6">
    <location>
        <position position="61"/>
    </location>
</feature>
<evidence type="ECO:0000259" key="7">
    <source>
        <dbReference type="PROSITE" id="PS50045"/>
    </source>
</evidence>
<proteinExistence type="predicted"/>
<dbReference type="InterPro" id="IPR002197">
    <property type="entry name" value="HTH_Fis"/>
</dbReference>
<dbReference type="Gene3D" id="3.40.50.2300">
    <property type="match status" value="1"/>
</dbReference>
<dbReference type="GO" id="GO:0006355">
    <property type="term" value="P:regulation of DNA-templated transcription"/>
    <property type="evidence" value="ECO:0007669"/>
    <property type="project" value="InterPro"/>
</dbReference>
<evidence type="ECO:0000259" key="8">
    <source>
        <dbReference type="PROSITE" id="PS50110"/>
    </source>
</evidence>
<accession>A0A401JD04</accession>
<dbReference type="Pfam" id="PF25601">
    <property type="entry name" value="AAA_lid_14"/>
    <property type="match status" value="1"/>
</dbReference>
<dbReference type="GO" id="GO:0043565">
    <property type="term" value="F:sequence-specific DNA binding"/>
    <property type="evidence" value="ECO:0007669"/>
    <property type="project" value="InterPro"/>
</dbReference>
<keyword evidence="4" id="KW-0238">DNA-binding</keyword>
<dbReference type="InterPro" id="IPR009057">
    <property type="entry name" value="Homeodomain-like_sf"/>
</dbReference>
<evidence type="ECO:0000256" key="1">
    <source>
        <dbReference type="ARBA" id="ARBA00022741"/>
    </source>
</evidence>
<dbReference type="InterPro" id="IPR003593">
    <property type="entry name" value="AAA+_ATPase"/>
</dbReference>
<dbReference type="CDD" id="cd00009">
    <property type="entry name" value="AAA"/>
    <property type="match status" value="1"/>
</dbReference>
<dbReference type="SMART" id="SM00382">
    <property type="entry name" value="AAA"/>
    <property type="match status" value="1"/>
</dbReference>
<dbReference type="InterPro" id="IPR002078">
    <property type="entry name" value="Sigma_54_int"/>
</dbReference>
<dbReference type="EMBL" id="BGOW01000010">
    <property type="protein sequence ID" value="GBL45446.1"/>
    <property type="molecule type" value="Genomic_DNA"/>
</dbReference>